<dbReference type="InterPro" id="IPR000585">
    <property type="entry name" value="Hemopexin-like_dom"/>
</dbReference>
<dbReference type="InterPro" id="IPR036534">
    <property type="entry name" value="GAR_dom_sf"/>
</dbReference>
<feature type="binding site" evidence="15">
    <location>
        <position position="307"/>
    </location>
    <ligand>
        <name>Ca(2+)</name>
        <dbReference type="ChEBI" id="CHEBI:29108"/>
        <label>5</label>
    </ligand>
</feature>
<dbReference type="Pfam" id="PF02187">
    <property type="entry name" value="GAS2"/>
    <property type="match status" value="1"/>
</dbReference>
<dbReference type="InterPro" id="IPR036375">
    <property type="entry name" value="Hemopexin-like_dom_sf"/>
</dbReference>
<dbReference type="SMART" id="SM00033">
    <property type="entry name" value="CH"/>
    <property type="match status" value="1"/>
</dbReference>
<dbReference type="GO" id="GO:0008017">
    <property type="term" value="F:microtubule binding"/>
    <property type="evidence" value="ECO:0007669"/>
    <property type="project" value="InterPro"/>
</dbReference>
<name>A0A3M0KC93_HIRRU</name>
<dbReference type="InterPro" id="IPR006026">
    <property type="entry name" value="Peptidase_Metallo"/>
</dbReference>
<feature type="region of interest" description="Disordered" evidence="17">
    <location>
        <begin position="80"/>
        <end position="104"/>
    </location>
</feature>
<comment type="similarity">
    <text evidence="2">Belongs to the peptidase M10A family.</text>
</comment>
<evidence type="ECO:0000256" key="12">
    <source>
        <dbReference type="ARBA" id="ARBA00023212"/>
    </source>
</evidence>
<comment type="cofactor">
    <cofactor evidence="15">
        <name>Zn(2+)</name>
        <dbReference type="ChEBI" id="CHEBI:29105"/>
    </cofactor>
    <text evidence="15">Binds 2 Zn(2+) ions per subunit.</text>
</comment>
<feature type="compositionally biased region" description="Basic residues" evidence="17">
    <location>
        <begin position="914"/>
        <end position="923"/>
    </location>
</feature>
<dbReference type="PANTHER" id="PTHR46756">
    <property type="entry name" value="TRANSGELIN"/>
    <property type="match status" value="1"/>
</dbReference>
<feature type="binding site" evidence="15">
    <location>
        <position position="397"/>
    </location>
    <ligand>
        <name>Ca(2+)</name>
        <dbReference type="ChEBI" id="CHEBI:29108"/>
        <label>5</label>
    </ligand>
</feature>
<evidence type="ECO:0000256" key="5">
    <source>
        <dbReference type="ARBA" id="ARBA00022723"/>
    </source>
</evidence>
<feature type="repeat" description="Hemopexin" evidence="16">
    <location>
        <begin position="301"/>
        <end position="345"/>
    </location>
</feature>
<dbReference type="InterPro" id="IPR002477">
    <property type="entry name" value="Peptidoglycan-bd-like"/>
</dbReference>
<dbReference type="CDD" id="cd00094">
    <property type="entry name" value="HX"/>
    <property type="match status" value="1"/>
</dbReference>
<dbReference type="InterPro" id="IPR021190">
    <property type="entry name" value="Pept_M10A"/>
</dbReference>
<keyword evidence="22" id="KW-1185">Reference proteome</keyword>
<evidence type="ECO:0000256" key="7">
    <source>
        <dbReference type="ARBA" id="ARBA00022801"/>
    </source>
</evidence>
<feature type="binding site" evidence="15">
    <location>
        <position position="166"/>
    </location>
    <ligand>
        <name>Zn(2+)</name>
        <dbReference type="ChEBI" id="CHEBI:29105"/>
        <label>1</label>
    </ligand>
</feature>
<feature type="binding site" evidence="15">
    <location>
        <position position="350"/>
    </location>
    <ligand>
        <name>Ca(2+)</name>
        <dbReference type="ChEBI" id="CHEBI:29108"/>
        <label>4</label>
    </ligand>
</feature>
<dbReference type="Gene3D" id="2.110.10.10">
    <property type="entry name" value="Hemopexin-like domain"/>
    <property type="match status" value="1"/>
</dbReference>
<evidence type="ECO:0000256" key="9">
    <source>
        <dbReference type="ARBA" id="ARBA00022837"/>
    </source>
</evidence>
<keyword evidence="10" id="KW-0482">Metalloprotease</keyword>
<feature type="binding site" evidence="15">
    <location>
        <position position="175"/>
    </location>
    <ligand>
        <name>Ca(2+)</name>
        <dbReference type="ChEBI" id="CHEBI:29108"/>
        <label>3</label>
    </ligand>
</feature>
<feature type="signal peptide" evidence="18">
    <location>
        <begin position="1"/>
        <end position="24"/>
    </location>
</feature>
<feature type="binding site" evidence="15">
    <location>
        <position position="156"/>
    </location>
    <ligand>
        <name>Ca(2+)</name>
        <dbReference type="ChEBI" id="CHEBI:29108"/>
        <label>2</label>
    </ligand>
</feature>
<dbReference type="SUPFAM" id="SSF47090">
    <property type="entry name" value="PGBD-like"/>
    <property type="match status" value="1"/>
</dbReference>
<dbReference type="CDD" id="cd21268">
    <property type="entry name" value="CH_GAS2L1_2"/>
    <property type="match status" value="1"/>
</dbReference>
<feature type="binding site" evidence="15">
    <location>
        <position position="220"/>
    </location>
    <ligand>
        <name>Zn(2+)</name>
        <dbReference type="ChEBI" id="CHEBI:29105"/>
        <label>2</label>
        <note>catalytic</note>
    </ligand>
</feature>
<evidence type="ECO:0000256" key="15">
    <source>
        <dbReference type="PIRSR" id="PIRSR621190-2"/>
    </source>
</evidence>
<dbReference type="InterPro" id="IPR036365">
    <property type="entry name" value="PGBD-like_sf"/>
</dbReference>
<evidence type="ECO:0000256" key="11">
    <source>
        <dbReference type="ARBA" id="ARBA00023145"/>
    </source>
</evidence>
<dbReference type="PRINTS" id="PR00138">
    <property type="entry name" value="MATRIXIN"/>
</dbReference>
<dbReference type="InterPro" id="IPR018487">
    <property type="entry name" value="Hemopexin-like_repeat"/>
</dbReference>
<evidence type="ECO:0000313" key="22">
    <source>
        <dbReference type="Proteomes" id="UP000269221"/>
    </source>
</evidence>
<dbReference type="InterPro" id="IPR001715">
    <property type="entry name" value="CH_dom"/>
</dbReference>
<dbReference type="STRING" id="333673.A0A3M0KC93"/>
<dbReference type="Proteomes" id="UP000269221">
    <property type="component" value="Unassembled WGS sequence"/>
</dbReference>
<feature type="binding site" evidence="15">
    <location>
        <position position="176"/>
    </location>
    <ligand>
        <name>Ca(2+)</name>
        <dbReference type="ChEBI" id="CHEBI:29108"/>
        <label>3</label>
    </ligand>
</feature>
<protein>
    <recommendedName>
        <fullName evidence="23">Peptidase metallopeptidase domain-containing protein</fullName>
    </recommendedName>
</protein>
<feature type="region of interest" description="Disordered" evidence="17">
    <location>
        <begin position="820"/>
        <end position="961"/>
    </location>
</feature>
<keyword evidence="5 15" id="KW-0479">Metal-binding</keyword>
<comment type="similarity">
    <text evidence="13">Belongs to the GAS2 family.</text>
</comment>
<feature type="binding site" evidence="15">
    <location>
        <position position="198"/>
    </location>
    <ligand>
        <name>Ca(2+)</name>
        <dbReference type="ChEBI" id="CHEBI:29108"/>
        <label>3</label>
    </ligand>
</feature>
<evidence type="ECO:0000256" key="14">
    <source>
        <dbReference type="PIRSR" id="PIRSR621190-1"/>
    </source>
</evidence>
<dbReference type="GO" id="GO:0008270">
    <property type="term" value="F:zinc ion binding"/>
    <property type="evidence" value="ECO:0007669"/>
    <property type="project" value="InterPro"/>
</dbReference>
<evidence type="ECO:0008006" key="23">
    <source>
        <dbReference type="Google" id="ProtNLM"/>
    </source>
</evidence>
<evidence type="ECO:0000256" key="3">
    <source>
        <dbReference type="ARBA" id="ARBA00022490"/>
    </source>
</evidence>
<evidence type="ECO:0000256" key="17">
    <source>
        <dbReference type="SAM" id="MobiDB-lite"/>
    </source>
</evidence>
<dbReference type="FunFam" id="1.10.418.10:FF:000047">
    <property type="entry name" value="Growth arrest specific 2 like 1"/>
    <property type="match status" value="1"/>
</dbReference>
<comment type="cofactor">
    <cofactor evidence="15">
        <name>Ca(2+)</name>
        <dbReference type="ChEBI" id="CHEBI:29108"/>
    </cofactor>
    <text evidence="15">Can bind about 5 Ca(2+) ions per subunit.</text>
</comment>
<dbReference type="CDD" id="cd04278">
    <property type="entry name" value="ZnMc_MMP"/>
    <property type="match status" value="1"/>
</dbReference>
<dbReference type="Pfam" id="PF00045">
    <property type="entry name" value="Hemopexin"/>
    <property type="match status" value="3"/>
</dbReference>
<keyword evidence="7" id="KW-0378">Hydrolase</keyword>
<evidence type="ECO:0000256" key="1">
    <source>
        <dbReference type="ARBA" id="ARBA00004245"/>
    </source>
</evidence>
<sequence length="961" mass="107502">MAGPLRAALALGLLAAARPAPAAGQRRQAELFLEKYGYFSEPGTHSPAEFTEALRDFQRVTHLPLSGVLDAPTLHQMALPRCGTHDGHSRASPSRRRRRTAQHGGRWYKRHLTYRVVNWPSYLPQHEVRLAVRAAFELWSNVSSLLFWEAQDGPADIRLTFFHGDHNDGLDNAFDGPGGALAHAFFPRRGEAHFDSAERWSLHSGKGRNLFIVVAHEVGHTLGLQHSPVKSALMSPYYKKLSKDFVLSWDDILAVQNLYGKPSKGSAIQLPGKVFTHFQDWNMDLYSRDRQQRTLSTYYCHSFFDAITADGDHNLYIFKGSHYWVVSASGNASEPRPLQPRWPGLPAGIDACAWSQLSGKFYFFKGGRCWRYAGSKLEAGFPRKCSALGLPRHPDTALYFQQLRRLVLFKGPKYFVAGEEPLGVEPYYPRSLRDWAGLPPGTAGALTHRHGSVFFFRDHRYWEFDPEELRVVATGDWATQLAWMGCWDGDREQSYGRMWGTAGTGARSIRPYRSSQQYLYAMKEDLAEWLKELYDLDIEVGTFLEVLETGAVLCSHANHVTQVAGEFARACPDLARRLHLPSAGVTCNLTAQPGTFQARDNVSNFIQWCRKEMDIKDVLMFETEDLVLRKNEKNFVLCLLELARHASRFGMRAPTLVQMEEEIEEELRQELDLPPMDPALPRAPRKPRDLNNLDLMVQHLVSRCTCPVQFPMMKVSEGKYRVGDSDTLIFVRILREHVMVRVGGGWDTLEHYLDKHDPCRCTSLCESPNPEPRGWLRAGGSLGEAGGACGPGTGAAGLRGCCGNAQPPGYDRVVEELSRGPQPLRPVGTGSRVPKTPAPAVPQLPAPGEAERPGAGGQTPRGPRADGAVKLRRCLKKPERVPSIYKLKLRPKVRPRRDHRPGKRPSRIPTPLGHRPHAPRGQRRPPGPPRAPQTGGTRPTAKPSLGDSGTWLSEDDEESWV</sequence>
<keyword evidence="12" id="KW-0206">Cytoskeleton</keyword>
<dbReference type="Pfam" id="PF00413">
    <property type="entry name" value="Peptidase_M10"/>
    <property type="match status" value="1"/>
</dbReference>
<keyword evidence="9 15" id="KW-0106">Calcium</keyword>
<dbReference type="InterPro" id="IPR003108">
    <property type="entry name" value="GAR_dom"/>
</dbReference>
<keyword evidence="18" id="KW-0732">Signal</keyword>
<comment type="caution">
    <text evidence="21">The sequence shown here is derived from an EMBL/GenBank/DDBJ whole genome shotgun (WGS) entry which is preliminary data.</text>
</comment>
<dbReference type="SMART" id="SM00235">
    <property type="entry name" value="ZnMc"/>
    <property type="match status" value="1"/>
</dbReference>
<dbReference type="PROSITE" id="PS51642">
    <property type="entry name" value="HEMOPEXIN_2"/>
    <property type="match status" value="3"/>
</dbReference>
<evidence type="ECO:0000256" key="16">
    <source>
        <dbReference type="PROSITE-ProRule" id="PRU01011"/>
    </source>
</evidence>
<dbReference type="InterPro" id="IPR036872">
    <property type="entry name" value="CH_dom_sf"/>
</dbReference>
<keyword evidence="3" id="KW-0963">Cytoplasm</keyword>
<feature type="binding site" description="in inhibited form" evidence="15">
    <location>
        <position position="82"/>
    </location>
    <ligand>
        <name>Zn(2+)</name>
        <dbReference type="ChEBI" id="CHEBI:29105"/>
        <label>2</label>
        <note>catalytic</note>
    </ligand>
</feature>
<evidence type="ECO:0000256" key="13">
    <source>
        <dbReference type="ARBA" id="ARBA00038441"/>
    </source>
</evidence>
<dbReference type="PROSITE" id="PS50021">
    <property type="entry name" value="CH"/>
    <property type="match status" value="1"/>
</dbReference>
<dbReference type="GO" id="GO:0031012">
    <property type="term" value="C:extracellular matrix"/>
    <property type="evidence" value="ECO:0007669"/>
    <property type="project" value="InterPro"/>
</dbReference>
<keyword evidence="6" id="KW-0677">Repeat</keyword>
<dbReference type="EMBL" id="QRBI01000111">
    <property type="protein sequence ID" value="RMC10808.1"/>
    <property type="molecule type" value="Genomic_DNA"/>
</dbReference>
<dbReference type="GO" id="GO:0008093">
    <property type="term" value="F:cytoskeletal anchor activity"/>
    <property type="evidence" value="ECO:0007669"/>
    <property type="project" value="TreeGrafter"/>
</dbReference>
<feature type="compositionally biased region" description="Basic residues" evidence="17">
    <location>
        <begin position="887"/>
        <end position="906"/>
    </location>
</feature>
<feature type="binding site" evidence="15">
    <location>
        <position position="216"/>
    </location>
    <ligand>
        <name>Zn(2+)</name>
        <dbReference type="ChEBI" id="CHEBI:29105"/>
        <label>2</label>
        <note>catalytic</note>
    </ligand>
</feature>
<dbReference type="GO" id="GO:0006508">
    <property type="term" value="P:proteolysis"/>
    <property type="evidence" value="ECO:0007669"/>
    <property type="project" value="UniProtKB-KW"/>
</dbReference>
<dbReference type="GO" id="GO:0001578">
    <property type="term" value="P:microtubule bundle formation"/>
    <property type="evidence" value="ECO:0007669"/>
    <property type="project" value="TreeGrafter"/>
</dbReference>
<dbReference type="InterPro" id="IPR033739">
    <property type="entry name" value="M10A_MMP"/>
</dbReference>
<dbReference type="Pfam" id="PF01471">
    <property type="entry name" value="PG_binding_1"/>
    <property type="match status" value="1"/>
</dbReference>
<reference evidence="21 22" key="1">
    <citation type="submission" date="2018-07" db="EMBL/GenBank/DDBJ databases">
        <title>A high quality draft genome assembly of the barn swallow (H. rustica rustica).</title>
        <authorList>
            <person name="Formenti G."/>
            <person name="Chiara M."/>
            <person name="Poveda L."/>
            <person name="Francoijs K.-J."/>
            <person name="Bonisoli-Alquati A."/>
            <person name="Canova L."/>
            <person name="Gianfranceschi L."/>
            <person name="Horner D.S."/>
            <person name="Saino N."/>
        </authorList>
    </citation>
    <scope>NUCLEOTIDE SEQUENCE [LARGE SCALE GENOMIC DNA]</scope>
    <source>
        <strain evidence="21">Chelidonia</strain>
        <tissue evidence="21">Blood</tissue>
    </source>
</reference>
<dbReference type="Gene3D" id="3.30.920.20">
    <property type="entry name" value="Gas2-like domain"/>
    <property type="match status" value="1"/>
</dbReference>
<dbReference type="SUPFAM" id="SSF55486">
    <property type="entry name" value="Metalloproteases ('zincins'), catalytic domain"/>
    <property type="match status" value="1"/>
</dbReference>
<dbReference type="GO" id="GO:1904825">
    <property type="term" value="P:protein localization to microtubule plus-end"/>
    <property type="evidence" value="ECO:0007669"/>
    <property type="project" value="TreeGrafter"/>
</dbReference>
<gene>
    <name evidence="21" type="ORF">DUI87_12520</name>
</gene>
<feature type="binding site" evidence="15">
    <location>
        <position position="198"/>
    </location>
    <ligand>
        <name>Ca(2+)</name>
        <dbReference type="ChEBI" id="CHEBI:29108"/>
        <label>1</label>
    </ligand>
</feature>
<dbReference type="PANTHER" id="PTHR46756:SF14">
    <property type="entry name" value="GAS2-LIKE PROTEIN 2"/>
    <property type="match status" value="1"/>
</dbReference>
<keyword evidence="4" id="KW-0645">Protease</keyword>
<dbReference type="GO" id="GO:0001725">
    <property type="term" value="C:stress fiber"/>
    <property type="evidence" value="ECO:0007669"/>
    <property type="project" value="TreeGrafter"/>
</dbReference>
<feature type="repeat" description="Hemopexin" evidence="16">
    <location>
        <begin position="439"/>
        <end position="486"/>
    </location>
</feature>
<dbReference type="GO" id="GO:0031110">
    <property type="term" value="P:regulation of microtubule polymerization or depolymerization"/>
    <property type="evidence" value="ECO:0007669"/>
    <property type="project" value="TreeGrafter"/>
</dbReference>
<dbReference type="SMART" id="SM00120">
    <property type="entry name" value="HX"/>
    <property type="match status" value="4"/>
</dbReference>
<dbReference type="GO" id="GO:0005737">
    <property type="term" value="C:cytoplasm"/>
    <property type="evidence" value="ECO:0007669"/>
    <property type="project" value="TreeGrafter"/>
</dbReference>
<comment type="subcellular location">
    <subcellularLocation>
        <location evidence="1">Cytoplasm</location>
        <location evidence="1">Cytoskeleton</location>
    </subcellularLocation>
</comment>
<dbReference type="SUPFAM" id="SSF50923">
    <property type="entry name" value="Hemopexin-like domain"/>
    <property type="match status" value="1"/>
</dbReference>
<evidence type="ECO:0000259" key="19">
    <source>
        <dbReference type="PROSITE" id="PS50021"/>
    </source>
</evidence>
<accession>A0A3M0KC93</accession>
<dbReference type="GO" id="GO:0005884">
    <property type="term" value="C:actin filament"/>
    <property type="evidence" value="ECO:0007669"/>
    <property type="project" value="TreeGrafter"/>
</dbReference>
<feature type="binding site" evidence="15">
    <location>
        <position position="305"/>
    </location>
    <ligand>
        <name>Ca(2+)</name>
        <dbReference type="ChEBI" id="CHEBI:29108"/>
        <label>4</label>
    </ligand>
</feature>
<dbReference type="PROSITE" id="PS51460">
    <property type="entry name" value="GAR"/>
    <property type="match status" value="1"/>
</dbReference>
<feature type="compositionally biased region" description="Basic residues" evidence="17">
    <location>
        <begin position="93"/>
        <end position="104"/>
    </location>
</feature>
<feature type="binding site" evidence="15">
    <location>
        <position position="234"/>
    </location>
    <ligand>
        <name>Zn(2+)</name>
        <dbReference type="ChEBI" id="CHEBI:29105"/>
        <label>2</label>
        <note>catalytic</note>
    </ligand>
</feature>
<dbReference type="Gene3D" id="3.40.390.10">
    <property type="entry name" value="Collagenase (Catalytic Domain)"/>
    <property type="match status" value="1"/>
</dbReference>
<evidence type="ECO:0000256" key="4">
    <source>
        <dbReference type="ARBA" id="ARBA00022670"/>
    </source>
</evidence>
<feature type="repeat" description="Hemopexin" evidence="16">
    <location>
        <begin position="346"/>
        <end position="392"/>
    </location>
</feature>
<dbReference type="FunFam" id="3.40.390.10:FF:000021">
    <property type="entry name" value="Matrix metallopeptidase 28"/>
    <property type="match status" value="1"/>
</dbReference>
<feature type="compositionally biased region" description="Pro residues" evidence="17">
    <location>
        <begin position="836"/>
        <end position="845"/>
    </location>
</feature>
<evidence type="ECO:0000256" key="8">
    <source>
        <dbReference type="ARBA" id="ARBA00022833"/>
    </source>
</evidence>
<evidence type="ECO:0000313" key="21">
    <source>
        <dbReference type="EMBL" id="RMC10808.1"/>
    </source>
</evidence>
<dbReference type="Gene3D" id="1.10.418.10">
    <property type="entry name" value="Calponin-like domain"/>
    <property type="match status" value="1"/>
</dbReference>
<dbReference type="AlphaFoldDB" id="A0A3M0KC93"/>
<dbReference type="InterPro" id="IPR024079">
    <property type="entry name" value="MetalloPept_cat_dom_sf"/>
</dbReference>
<feature type="binding site" evidence="15">
    <location>
        <position position="226"/>
    </location>
    <ligand>
        <name>Zn(2+)</name>
        <dbReference type="ChEBI" id="CHEBI:29105"/>
        <label>2</label>
        <note>catalytic</note>
    </ligand>
</feature>
<dbReference type="OrthoDB" id="406838at2759"/>
<feature type="binding site" evidence="15">
    <location>
        <position position="168"/>
    </location>
    <ligand>
        <name>Zn(2+)</name>
        <dbReference type="ChEBI" id="CHEBI:29105"/>
        <label>1</label>
    </ligand>
</feature>
<feature type="binding site" evidence="15">
    <location>
        <position position="193"/>
    </location>
    <ligand>
        <name>Zn(2+)</name>
        <dbReference type="ChEBI" id="CHEBI:29105"/>
        <label>1</label>
    </ligand>
</feature>
<dbReference type="GO" id="GO:0051015">
    <property type="term" value="F:actin filament binding"/>
    <property type="evidence" value="ECO:0007669"/>
    <property type="project" value="TreeGrafter"/>
</dbReference>
<dbReference type="SMART" id="SM00243">
    <property type="entry name" value="GAS2"/>
    <property type="match status" value="1"/>
</dbReference>
<feature type="chain" id="PRO_5018273204" description="Peptidase metallopeptidase domain-containing protein" evidence="18">
    <location>
        <begin position="25"/>
        <end position="961"/>
    </location>
</feature>
<evidence type="ECO:0000256" key="6">
    <source>
        <dbReference type="ARBA" id="ARBA00022737"/>
    </source>
</evidence>
<keyword evidence="11" id="KW-0865">Zymogen</keyword>
<dbReference type="GO" id="GO:0051764">
    <property type="term" value="P:actin crosslink formation"/>
    <property type="evidence" value="ECO:0007669"/>
    <property type="project" value="TreeGrafter"/>
</dbReference>
<keyword evidence="8 15" id="KW-0862">Zinc</keyword>
<dbReference type="InterPro" id="IPR001818">
    <property type="entry name" value="Pept_M10_metallopeptidase"/>
</dbReference>
<dbReference type="Pfam" id="PF00307">
    <property type="entry name" value="CH"/>
    <property type="match status" value="1"/>
</dbReference>
<feature type="domain" description="Calponin-homology (CH)" evidence="19">
    <location>
        <begin position="520"/>
        <end position="647"/>
    </location>
</feature>
<evidence type="ECO:0000256" key="18">
    <source>
        <dbReference type="SAM" id="SignalP"/>
    </source>
</evidence>
<evidence type="ECO:0000256" key="2">
    <source>
        <dbReference type="ARBA" id="ARBA00010370"/>
    </source>
</evidence>
<proteinExistence type="inferred from homology"/>
<dbReference type="SUPFAM" id="SSF47576">
    <property type="entry name" value="Calponin-homology domain, CH-domain"/>
    <property type="match status" value="1"/>
</dbReference>
<evidence type="ECO:0000256" key="10">
    <source>
        <dbReference type="ARBA" id="ARBA00023049"/>
    </source>
</evidence>
<feature type="active site" evidence="14">
    <location>
        <position position="217"/>
    </location>
</feature>
<dbReference type="GO" id="GO:0035371">
    <property type="term" value="C:microtubule plus-end"/>
    <property type="evidence" value="ECO:0007669"/>
    <property type="project" value="TreeGrafter"/>
</dbReference>
<organism evidence="21 22">
    <name type="scientific">Hirundo rustica rustica</name>
    <dbReference type="NCBI Taxonomy" id="333673"/>
    <lineage>
        <taxon>Eukaryota</taxon>
        <taxon>Metazoa</taxon>
        <taxon>Chordata</taxon>
        <taxon>Craniata</taxon>
        <taxon>Vertebrata</taxon>
        <taxon>Euteleostomi</taxon>
        <taxon>Archelosauria</taxon>
        <taxon>Archosauria</taxon>
        <taxon>Dinosauria</taxon>
        <taxon>Saurischia</taxon>
        <taxon>Theropoda</taxon>
        <taxon>Coelurosauria</taxon>
        <taxon>Aves</taxon>
        <taxon>Neognathae</taxon>
        <taxon>Neoaves</taxon>
        <taxon>Telluraves</taxon>
        <taxon>Australaves</taxon>
        <taxon>Passeriformes</taxon>
        <taxon>Sylvioidea</taxon>
        <taxon>Hirundinidae</taxon>
        <taxon>Hirundo</taxon>
    </lineage>
</organism>
<evidence type="ECO:0000259" key="20">
    <source>
        <dbReference type="PROSITE" id="PS51460"/>
    </source>
</evidence>
<feature type="binding site" evidence="15">
    <location>
        <position position="195"/>
    </location>
    <ligand>
        <name>Ca(2+)</name>
        <dbReference type="ChEBI" id="CHEBI:29108"/>
        <label>3</label>
    </ligand>
</feature>
<dbReference type="SUPFAM" id="SSF143575">
    <property type="entry name" value="GAS2 domain-like"/>
    <property type="match status" value="1"/>
</dbReference>
<feature type="binding site" evidence="15">
    <location>
        <position position="183"/>
    </location>
    <ligand>
        <name>Zn(2+)</name>
        <dbReference type="ChEBI" id="CHEBI:29105"/>
        <label>1</label>
    </ligand>
</feature>
<feature type="domain" description="GAR" evidence="20">
    <location>
        <begin position="688"/>
        <end position="760"/>
    </location>
</feature>
<dbReference type="GO" id="GO:0004222">
    <property type="term" value="F:metalloendopeptidase activity"/>
    <property type="evidence" value="ECO:0007669"/>
    <property type="project" value="InterPro"/>
</dbReference>